<dbReference type="Proteomes" id="UP001220478">
    <property type="component" value="Chromosome"/>
</dbReference>
<dbReference type="CDD" id="cd07344">
    <property type="entry name" value="M48_yhfN_like"/>
    <property type="match status" value="1"/>
</dbReference>
<protein>
    <submittedName>
        <fullName evidence="2">DUF45 domain-containing protein</fullName>
    </submittedName>
</protein>
<dbReference type="InterPro" id="IPR002725">
    <property type="entry name" value="YgjP-like_metallopeptidase"/>
</dbReference>
<sequence>MSENRIMLPAILPPELKLQVKRRSVCRHLQLKISNVAYVLTLTAPLKCPVRQINAFLQAEAENILSFLQKSGPARENYLKLLQNKEVFYLFGQECKRYVVRQASKTAAEVKQEAETYTFYVPQAWTQEAVATFMHNYFRRLLMQKIADLRPELETRLGLTASYHIRRMKTRWGTCNVAKAKININSDLLLFPVSCLEYVMCHELLHLKERRHNRHFYELLTEYCPDWRASAEILCKRHYLCLLDNL</sequence>
<keyword evidence="3" id="KW-1185">Reference proteome</keyword>
<proteinExistence type="predicted"/>
<organism evidence="2 3">
    <name type="scientific">Amygdalobacter indicium</name>
    <dbReference type="NCBI Taxonomy" id="3029272"/>
    <lineage>
        <taxon>Bacteria</taxon>
        <taxon>Bacillati</taxon>
        <taxon>Bacillota</taxon>
        <taxon>Clostridia</taxon>
        <taxon>Eubacteriales</taxon>
        <taxon>Oscillospiraceae</taxon>
        <taxon>Amygdalobacter</taxon>
    </lineage>
</organism>
<feature type="domain" description="YgjP-like metallopeptidase" evidence="1">
    <location>
        <begin position="27"/>
        <end position="234"/>
    </location>
</feature>
<evidence type="ECO:0000313" key="3">
    <source>
        <dbReference type="Proteomes" id="UP001220478"/>
    </source>
</evidence>
<dbReference type="PANTHER" id="PTHR30399">
    <property type="entry name" value="UNCHARACTERIZED PROTEIN YGJP"/>
    <property type="match status" value="1"/>
</dbReference>
<evidence type="ECO:0000313" key="2">
    <source>
        <dbReference type="EMBL" id="WEG35217.1"/>
    </source>
</evidence>
<dbReference type="Gene3D" id="3.30.2010.10">
    <property type="entry name" value="Metalloproteases ('zincins'), catalytic domain"/>
    <property type="match status" value="1"/>
</dbReference>
<dbReference type="PANTHER" id="PTHR30399:SF1">
    <property type="entry name" value="UTP PYROPHOSPHATASE"/>
    <property type="match status" value="1"/>
</dbReference>
<accession>A0ABY8C3G7</accession>
<dbReference type="RefSeq" id="WP_315571279.1">
    <property type="nucleotide sequence ID" value="NZ_CP118868.1"/>
</dbReference>
<reference evidence="2 3" key="1">
    <citation type="submission" date="2023-02" db="EMBL/GenBank/DDBJ databases">
        <title>Novel Oscillospiraceae bacterial genomes.</title>
        <authorList>
            <person name="Srinivasan S."/>
            <person name="Austin M.N."/>
            <person name="Fiedler T.L."/>
            <person name="Strenk S.M."/>
            <person name="Agnew K.J."/>
            <person name="Nagana Gowda G.A."/>
            <person name="Raftery D."/>
            <person name="Beamer M.A."/>
            <person name="Achilles S.L."/>
            <person name="Wiesenfeld H.C."/>
            <person name="Fredricks D.N."/>
            <person name="Hillier S.L."/>
        </authorList>
    </citation>
    <scope>NUCLEOTIDE SEQUENCE [LARGE SCALE GENOMIC DNA]</scope>
    <source>
        <strain evidence="2 3">CHIC02 1186E3-8</strain>
    </source>
</reference>
<dbReference type="EMBL" id="CP118868">
    <property type="protein sequence ID" value="WEG35217.1"/>
    <property type="molecule type" value="Genomic_DNA"/>
</dbReference>
<dbReference type="Pfam" id="PF01863">
    <property type="entry name" value="YgjP-like"/>
    <property type="match status" value="1"/>
</dbReference>
<evidence type="ECO:0000259" key="1">
    <source>
        <dbReference type="Pfam" id="PF01863"/>
    </source>
</evidence>
<gene>
    <name evidence="2" type="ORF">PYS61_04590</name>
</gene>
<dbReference type="InterPro" id="IPR053136">
    <property type="entry name" value="UTP_pyrophosphatase-like"/>
</dbReference>
<name>A0ABY8C3G7_9FIRM</name>